<feature type="compositionally biased region" description="Polar residues" evidence="1">
    <location>
        <begin position="269"/>
        <end position="278"/>
    </location>
</feature>
<dbReference type="GO" id="GO:0019905">
    <property type="term" value="F:syntaxin binding"/>
    <property type="evidence" value="ECO:0007669"/>
    <property type="project" value="TreeGrafter"/>
</dbReference>
<dbReference type="PANTHER" id="PTHR10241">
    <property type="entry name" value="LETHAL 2 GIANT LARVAE PROTEIN"/>
    <property type="match status" value="1"/>
</dbReference>
<dbReference type="Proteomes" id="UP000792457">
    <property type="component" value="Unassembled WGS sequence"/>
</dbReference>
<dbReference type="GO" id="GO:0008593">
    <property type="term" value="P:regulation of Notch signaling pathway"/>
    <property type="evidence" value="ECO:0007669"/>
    <property type="project" value="TreeGrafter"/>
</dbReference>
<dbReference type="GO" id="GO:0006893">
    <property type="term" value="P:Golgi to plasma membrane transport"/>
    <property type="evidence" value="ECO:0007669"/>
    <property type="project" value="TreeGrafter"/>
</dbReference>
<proteinExistence type="predicted"/>
<reference evidence="2" key="2">
    <citation type="submission" date="2017-10" db="EMBL/GenBank/DDBJ databases">
        <title>Ladona fulva Genome sequencing and assembly.</title>
        <authorList>
            <person name="Murali S."/>
            <person name="Richards S."/>
            <person name="Bandaranaike D."/>
            <person name="Bellair M."/>
            <person name="Blankenburg K."/>
            <person name="Chao H."/>
            <person name="Dinh H."/>
            <person name="Doddapaneni H."/>
            <person name="Dugan-Rocha S."/>
            <person name="Elkadiri S."/>
            <person name="Gnanaolivu R."/>
            <person name="Hernandez B."/>
            <person name="Skinner E."/>
            <person name="Javaid M."/>
            <person name="Lee S."/>
            <person name="Li M."/>
            <person name="Ming W."/>
            <person name="Munidasa M."/>
            <person name="Muniz J."/>
            <person name="Nguyen L."/>
            <person name="Hughes D."/>
            <person name="Osuji N."/>
            <person name="Pu L.-L."/>
            <person name="Puazo M."/>
            <person name="Qu C."/>
            <person name="Quiroz J."/>
            <person name="Raj R."/>
            <person name="Weissenberger G."/>
            <person name="Xin Y."/>
            <person name="Zou X."/>
            <person name="Han Y."/>
            <person name="Worley K."/>
            <person name="Muzny D."/>
            <person name="Gibbs R."/>
        </authorList>
    </citation>
    <scope>NUCLEOTIDE SEQUENCE</scope>
    <source>
        <strain evidence="2">Sampled in the wild</strain>
    </source>
</reference>
<dbReference type="GO" id="GO:0005886">
    <property type="term" value="C:plasma membrane"/>
    <property type="evidence" value="ECO:0007669"/>
    <property type="project" value="TreeGrafter"/>
</dbReference>
<dbReference type="AlphaFoldDB" id="A0A8K0KGR5"/>
<organism evidence="2 3">
    <name type="scientific">Ladona fulva</name>
    <name type="common">Scarce chaser dragonfly</name>
    <name type="synonym">Libellula fulva</name>
    <dbReference type="NCBI Taxonomy" id="123851"/>
    <lineage>
        <taxon>Eukaryota</taxon>
        <taxon>Metazoa</taxon>
        <taxon>Ecdysozoa</taxon>
        <taxon>Arthropoda</taxon>
        <taxon>Hexapoda</taxon>
        <taxon>Insecta</taxon>
        <taxon>Pterygota</taxon>
        <taxon>Palaeoptera</taxon>
        <taxon>Odonata</taxon>
        <taxon>Epiprocta</taxon>
        <taxon>Anisoptera</taxon>
        <taxon>Libelluloidea</taxon>
        <taxon>Libellulidae</taxon>
        <taxon>Ladona</taxon>
    </lineage>
</organism>
<dbReference type="GO" id="GO:0005096">
    <property type="term" value="F:GTPase activator activity"/>
    <property type="evidence" value="ECO:0007669"/>
    <property type="project" value="TreeGrafter"/>
</dbReference>
<accession>A0A8K0KGR5</accession>
<dbReference type="EMBL" id="KZ308752">
    <property type="protein sequence ID" value="KAG8233909.1"/>
    <property type="molecule type" value="Genomic_DNA"/>
</dbReference>
<dbReference type="OrthoDB" id="19944at2759"/>
<comment type="caution">
    <text evidence="2">The sequence shown here is derived from an EMBL/GenBank/DDBJ whole genome shotgun (WGS) entry which is preliminary data.</text>
</comment>
<gene>
    <name evidence="2" type="ORF">J437_LFUL005237</name>
</gene>
<keyword evidence="3" id="KW-1185">Reference proteome</keyword>
<dbReference type="GO" id="GO:0030866">
    <property type="term" value="P:cortical actin cytoskeleton organization"/>
    <property type="evidence" value="ECO:0007669"/>
    <property type="project" value="TreeGrafter"/>
</dbReference>
<feature type="compositionally biased region" description="Basic and acidic residues" evidence="1">
    <location>
        <begin position="279"/>
        <end position="289"/>
    </location>
</feature>
<evidence type="ECO:0000256" key="1">
    <source>
        <dbReference type="SAM" id="MobiDB-lite"/>
    </source>
</evidence>
<feature type="region of interest" description="Disordered" evidence="1">
    <location>
        <begin position="320"/>
        <end position="341"/>
    </location>
</feature>
<feature type="region of interest" description="Disordered" evidence="1">
    <location>
        <begin position="221"/>
        <end position="307"/>
    </location>
</feature>
<evidence type="ECO:0000313" key="3">
    <source>
        <dbReference type="Proteomes" id="UP000792457"/>
    </source>
</evidence>
<dbReference type="GO" id="GO:0030864">
    <property type="term" value="C:cortical actin cytoskeleton"/>
    <property type="evidence" value="ECO:0007669"/>
    <property type="project" value="TreeGrafter"/>
</dbReference>
<evidence type="ECO:0000313" key="2">
    <source>
        <dbReference type="EMBL" id="KAG8233909.1"/>
    </source>
</evidence>
<name>A0A8K0KGR5_LADFU</name>
<dbReference type="GO" id="GO:0051294">
    <property type="term" value="P:establishment of spindle orientation"/>
    <property type="evidence" value="ECO:0007669"/>
    <property type="project" value="TreeGrafter"/>
</dbReference>
<dbReference type="GO" id="GO:0045159">
    <property type="term" value="F:myosin II binding"/>
    <property type="evidence" value="ECO:0007669"/>
    <property type="project" value="TreeGrafter"/>
</dbReference>
<feature type="compositionally biased region" description="Acidic residues" evidence="1">
    <location>
        <begin position="234"/>
        <end position="250"/>
    </location>
</feature>
<dbReference type="PANTHER" id="PTHR10241:SF29">
    <property type="entry name" value="LETHAL(2) GIANT LARVAE PROTEIN"/>
    <property type="match status" value="1"/>
</dbReference>
<protein>
    <submittedName>
        <fullName evidence="2">Uncharacterized protein</fullName>
    </submittedName>
</protein>
<sequence length="452" mass="49231">MEVQSTTPTLWAGTNNGTVFVFTIAIPSGQKRMEEDVSGQLGKEIQLKHRAPVISIAVVDGNAVPLPEPLEVEKGLAPQPDNSAPHRVLICSEEQFKMFSLPSLKPLWKLKLTAHEGARVRRVGHAKFSGPPSSQSTAPPHSETCLLCLTNLGDLIVLSLPDLRRQMVAPCIRREDINGISSLAFTRLGEAFYLHSSSELQRVTLSTTKMTQTACYLILPESARPKAQDSTSPEPEEPEVEAAVAAEEEKEAVVEGVVAGEPSEEAKQQESPAPSTENATEKEEKKGEVVRPTVNGSQEERKVESQVEVGKVVKRIEVTTTHFSRDEGPKENGGTIEDEDLHDISTGDITIDSVKDHLISSINDESRIVELKTEKFEVSSSKVESSVIVKTTTISSSEVSTVVNSAGESQEESPNRTEALPSRSILNEISVMKKRTMVQAPLAIMEDLEEVV</sequence>
<reference evidence="2" key="1">
    <citation type="submission" date="2013-04" db="EMBL/GenBank/DDBJ databases">
        <authorList>
            <person name="Qu J."/>
            <person name="Murali S.C."/>
            <person name="Bandaranaike D."/>
            <person name="Bellair M."/>
            <person name="Blankenburg K."/>
            <person name="Chao H."/>
            <person name="Dinh H."/>
            <person name="Doddapaneni H."/>
            <person name="Downs B."/>
            <person name="Dugan-Rocha S."/>
            <person name="Elkadiri S."/>
            <person name="Gnanaolivu R.D."/>
            <person name="Hernandez B."/>
            <person name="Javaid M."/>
            <person name="Jayaseelan J.C."/>
            <person name="Lee S."/>
            <person name="Li M."/>
            <person name="Ming W."/>
            <person name="Munidasa M."/>
            <person name="Muniz J."/>
            <person name="Nguyen L."/>
            <person name="Ongeri F."/>
            <person name="Osuji N."/>
            <person name="Pu L.-L."/>
            <person name="Puazo M."/>
            <person name="Qu C."/>
            <person name="Quiroz J."/>
            <person name="Raj R."/>
            <person name="Weissenberger G."/>
            <person name="Xin Y."/>
            <person name="Zou X."/>
            <person name="Han Y."/>
            <person name="Richards S."/>
            <person name="Worley K."/>
            <person name="Muzny D."/>
            <person name="Gibbs R."/>
        </authorList>
    </citation>
    <scope>NUCLEOTIDE SEQUENCE</scope>
    <source>
        <strain evidence="2">Sampled in the wild</strain>
    </source>
</reference>
<dbReference type="GO" id="GO:0032878">
    <property type="term" value="P:regulation of establishment or maintenance of cell polarity"/>
    <property type="evidence" value="ECO:0007669"/>
    <property type="project" value="TreeGrafter"/>
</dbReference>
<feature type="region of interest" description="Disordered" evidence="1">
    <location>
        <begin position="398"/>
        <end position="421"/>
    </location>
</feature>